<protein>
    <submittedName>
        <fullName evidence="3">Glycosyl transferase</fullName>
    </submittedName>
</protein>
<dbReference type="KEGG" id="tos:Theos_1151"/>
<gene>
    <name evidence="3" type="ORF">Theos_1151</name>
</gene>
<feature type="transmembrane region" description="Helical" evidence="1">
    <location>
        <begin position="6"/>
        <end position="25"/>
    </location>
</feature>
<dbReference type="Gene3D" id="3.90.550.10">
    <property type="entry name" value="Spore Coat Polysaccharide Biosynthesis Protein SpsA, Chain A"/>
    <property type="match status" value="1"/>
</dbReference>
<keyword evidence="3" id="KW-0808">Transferase</keyword>
<dbReference type="InterPro" id="IPR001173">
    <property type="entry name" value="Glyco_trans_2-like"/>
</dbReference>
<reference evidence="3 4" key="1">
    <citation type="journal article" date="2013" name="Genome Announc.">
        <title>Whole Genome Sequencing of Thermus oshimai JL-2 and Thermus thermophilus JL-18, Incomplete Denitrifiers from the United States Great Basin.</title>
        <authorList>
            <person name="Murugapiran S.K."/>
            <person name="Huntemann M."/>
            <person name="Wei C.L."/>
            <person name="Han J."/>
            <person name="Detter J.C."/>
            <person name="Han C.S."/>
            <person name="Erkkila T.H."/>
            <person name="Teshima H."/>
            <person name="Chen A."/>
            <person name="Kyrpides N."/>
            <person name="Mavrommatis K."/>
            <person name="Markowitz V."/>
            <person name="Szeto E."/>
            <person name="Ivanova N."/>
            <person name="Pagani I."/>
            <person name="Lam J."/>
            <person name="McDonald A.I."/>
            <person name="Dodsworth J.A."/>
            <person name="Pati A."/>
            <person name="Goodwin L."/>
            <person name="Peters L."/>
            <person name="Pitluck S."/>
            <person name="Woyke T."/>
            <person name="Hedlund B.P."/>
        </authorList>
    </citation>
    <scope>NUCLEOTIDE SEQUENCE</scope>
    <source>
        <strain evidence="3 4">JL-2</strain>
    </source>
</reference>
<dbReference type="eggNOG" id="COG1215">
    <property type="taxonomic scope" value="Bacteria"/>
</dbReference>
<dbReference type="OrthoDB" id="9800276at2"/>
<dbReference type="STRING" id="751945.Theos_1151"/>
<evidence type="ECO:0000313" key="4">
    <source>
        <dbReference type="Proteomes" id="UP000000211"/>
    </source>
</evidence>
<feature type="transmembrane region" description="Helical" evidence="1">
    <location>
        <begin position="226"/>
        <end position="244"/>
    </location>
</feature>
<dbReference type="AlphaFoldDB" id="K7R5H1"/>
<keyword evidence="1" id="KW-1133">Transmembrane helix</keyword>
<proteinExistence type="predicted"/>
<feature type="transmembrane region" description="Helical" evidence="1">
    <location>
        <begin position="265"/>
        <end position="285"/>
    </location>
</feature>
<dbReference type="RefSeq" id="WP_016329384.1">
    <property type="nucleotide sequence ID" value="NC_019386.1"/>
</dbReference>
<dbReference type="PANTHER" id="PTHR43646:SF3">
    <property type="entry name" value="SLR1566 PROTEIN"/>
    <property type="match status" value="1"/>
</dbReference>
<evidence type="ECO:0000313" key="3">
    <source>
        <dbReference type="EMBL" id="AFV76194.1"/>
    </source>
</evidence>
<name>K7R5H1_THEOS</name>
<keyword evidence="4" id="KW-1185">Reference proteome</keyword>
<accession>K7R5H1</accession>
<dbReference type="PATRIC" id="fig|751945.3.peg.1144"/>
<keyword evidence="1" id="KW-0472">Membrane</keyword>
<dbReference type="InterPro" id="IPR029044">
    <property type="entry name" value="Nucleotide-diphossugar_trans"/>
</dbReference>
<evidence type="ECO:0000259" key="2">
    <source>
        <dbReference type="Pfam" id="PF00535"/>
    </source>
</evidence>
<dbReference type="GO" id="GO:0016740">
    <property type="term" value="F:transferase activity"/>
    <property type="evidence" value="ECO:0007669"/>
    <property type="project" value="UniProtKB-KW"/>
</dbReference>
<dbReference type="Pfam" id="PF00535">
    <property type="entry name" value="Glycos_transf_2"/>
    <property type="match status" value="1"/>
</dbReference>
<dbReference type="EMBL" id="CP003249">
    <property type="protein sequence ID" value="AFV76194.1"/>
    <property type="molecule type" value="Genomic_DNA"/>
</dbReference>
<keyword evidence="1" id="KW-0812">Transmembrane</keyword>
<feature type="domain" description="Glycosyltransferase 2-like" evidence="2">
    <location>
        <begin position="42"/>
        <end position="151"/>
    </location>
</feature>
<dbReference type="PANTHER" id="PTHR43646">
    <property type="entry name" value="GLYCOSYLTRANSFERASE"/>
    <property type="match status" value="1"/>
</dbReference>
<feature type="transmembrane region" description="Helical" evidence="1">
    <location>
        <begin position="309"/>
        <end position="327"/>
    </location>
</feature>
<feature type="transmembrane region" description="Helical" evidence="1">
    <location>
        <begin position="164"/>
        <end position="184"/>
    </location>
</feature>
<dbReference type="SUPFAM" id="SSF53448">
    <property type="entry name" value="Nucleotide-diphospho-sugar transferases"/>
    <property type="match status" value="1"/>
</dbReference>
<dbReference type="HOGENOM" id="CLU_038143_0_0_0"/>
<organism evidence="3 4">
    <name type="scientific">Thermus oshimai JL-2</name>
    <dbReference type="NCBI Taxonomy" id="751945"/>
    <lineage>
        <taxon>Bacteria</taxon>
        <taxon>Thermotogati</taxon>
        <taxon>Deinococcota</taxon>
        <taxon>Deinococci</taxon>
        <taxon>Thermales</taxon>
        <taxon>Thermaceae</taxon>
        <taxon>Thermus</taxon>
    </lineage>
</organism>
<evidence type="ECO:0000256" key="1">
    <source>
        <dbReference type="SAM" id="Phobius"/>
    </source>
</evidence>
<sequence length="342" mass="37820">MTGDFFFGVFLFLLLRFLSLFYNLLRFPALRPRPTLPSPTASLLVPARNEAENLRRTLPRLLHQNALEVLVLDDLSEDGTGAVAEALGRGHPGFRLLRGAPPPPGWTGKNWACFQLAQAARGEVLVFTDADVFWEEGALGGLLEALEGREALSALPRQEPMDPLGGGVVAFVMGSLLSTLPHPFLEALRVANGQVLAFRREAYFRFGGHKAVRGEVLEDVALAQRVGAYGLFLGVGLFSTRMYRNYREAVEGFAKNFLPIHLKNPLVLLGSAFYHLALYTLPWLFGRPELGALGVLERLLVQRALKGPLWPALLTPLLPLLLLPIYLKALLPGRRWKGRPVY</sequence>
<dbReference type="Proteomes" id="UP000000211">
    <property type="component" value="Chromosome"/>
</dbReference>